<keyword evidence="5 7" id="KW-1133">Transmembrane helix</keyword>
<keyword evidence="4 7" id="KW-0812">Transmembrane</keyword>
<dbReference type="InterPro" id="IPR035906">
    <property type="entry name" value="MetI-like_sf"/>
</dbReference>
<evidence type="ECO:0000256" key="1">
    <source>
        <dbReference type="ARBA" id="ARBA00004651"/>
    </source>
</evidence>
<dbReference type="PANTHER" id="PTHR30151:SF0">
    <property type="entry name" value="ABC TRANSPORTER PERMEASE PROTEIN MJ0413-RELATED"/>
    <property type="match status" value="1"/>
</dbReference>
<evidence type="ECO:0000256" key="5">
    <source>
        <dbReference type="ARBA" id="ARBA00022989"/>
    </source>
</evidence>
<evidence type="ECO:0000256" key="7">
    <source>
        <dbReference type="RuleBase" id="RU363032"/>
    </source>
</evidence>
<feature type="domain" description="ABC transmembrane type-1" evidence="8">
    <location>
        <begin position="56"/>
        <end position="237"/>
    </location>
</feature>
<dbReference type="PANTHER" id="PTHR30151">
    <property type="entry name" value="ALKANE SULFONATE ABC TRANSPORTER-RELATED, MEMBRANE SUBUNIT"/>
    <property type="match status" value="1"/>
</dbReference>
<keyword evidence="2 7" id="KW-0813">Transport</keyword>
<feature type="transmembrane region" description="Helical" evidence="7">
    <location>
        <begin position="104"/>
        <end position="135"/>
    </location>
</feature>
<dbReference type="FunFam" id="1.10.3720.10:FF:000003">
    <property type="entry name" value="Aliphatic sulfonate ABC transporter permease"/>
    <property type="match status" value="1"/>
</dbReference>
<keyword evidence="3" id="KW-1003">Cell membrane</keyword>
<dbReference type="FunCoup" id="A0A1Q6DU51">
    <property type="interactions" value="7"/>
</dbReference>
<keyword evidence="6 7" id="KW-0472">Membrane</keyword>
<accession>A0A1Q6DU51</accession>
<dbReference type="GO" id="GO:0005886">
    <property type="term" value="C:plasma membrane"/>
    <property type="evidence" value="ECO:0007669"/>
    <property type="project" value="UniProtKB-SubCell"/>
</dbReference>
<sequence>MEKKYFRSLMTLSFLVIFWWFVAFIDVLPDFLLPGPIGTFIQFVSLLKSGAIFRSSLLSLIRVFSGFAIASLAGVGLGLLIGWFDAFKHYSNVIVELIRPIPPIAWIPLALAWFGVGIVYNSFVIFLGAFFPILLNTISGVRGIEGTRINAAKTLGADNRDILRDIVIPGAMPSIFTGLRTGWGIGWMTVVAAEMIGANSGLGFLIFQAYKVAFDLKTVLVGMAVIGGIGLVTNQIFRLIEDRALNWRPSNGKR</sequence>
<dbReference type="PROSITE" id="PS50928">
    <property type="entry name" value="ABC_TM1"/>
    <property type="match status" value="1"/>
</dbReference>
<evidence type="ECO:0000256" key="2">
    <source>
        <dbReference type="ARBA" id="ARBA00022448"/>
    </source>
</evidence>
<dbReference type="Pfam" id="PF00528">
    <property type="entry name" value="BPD_transp_1"/>
    <property type="match status" value="1"/>
</dbReference>
<dbReference type="SUPFAM" id="SSF161098">
    <property type="entry name" value="MetI-like"/>
    <property type="match status" value="1"/>
</dbReference>
<dbReference type="InParanoid" id="A0A1Q6DU51"/>
<evidence type="ECO:0000313" key="10">
    <source>
        <dbReference type="Proteomes" id="UP000185744"/>
    </source>
</evidence>
<dbReference type="InterPro" id="IPR000515">
    <property type="entry name" value="MetI-like"/>
</dbReference>
<comment type="subcellular location">
    <subcellularLocation>
        <location evidence="1 7">Cell membrane</location>
        <topology evidence="1 7">Multi-pass membrane protein</topology>
    </subcellularLocation>
</comment>
<protein>
    <submittedName>
        <fullName evidence="9">ABC-type nitrate/sulfonate/bicarbonate transport system permease component</fullName>
    </submittedName>
</protein>
<gene>
    <name evidence="9" type="ORF">BTN85_0362</name>
</gene>
<evidence type="ECO:0000259" key="8">
    <source>
        <dbReference type="PROSITE" id="PS50928"/>
    </source>
</evidence>
<comment type="similarity">
    <text evidence="7">Belongs to the binding-protein-dependent transport system permease family.</text>
</comment>
<dbReference type="Proteomes" id="UP000185744">
    <property type="component" value="Unassembled WGS sequence"/>
</dbReference>
<dbReference type="Gene3D" id="1.10.3720.10">
    <property type="entry name" value="MetI-like"/>
    <property type="match status" value="1"/>
</dbReference>
<dbReference type="AlphaFoldDB" id="A0A1Q6DU51"/>
<proteinExistence type="inferred from homology"/>
<comment type="caution">
    <text evidence="9">The sequence shown here is derived from an EMBL/GenBank/DDBJ whole genome shotgun (WGS) entry which is preliminary data.</text>
</comment>
<feature type="transmembrane region" description="Helical" evidence="7">
    <location>
        <begin position="219"/>
        <end position="240"/>
    </location>
</feature>
<name>A0A1Q6DU51_METT1</name>
<feature type="transmembrane region" description="Helical" evidence="7">
    <location>
        <begin position="31"/>
        <end position="51"/>
    </location>
</feature>
<dbReference type="EMBL" id="MSDW01000001">
    <property type="protein sequence ID" value="OKY77886.1"/>
    <property type="molecule type" value="Genomic_DNA"/>
</dbReference>
<dbReference type="STRING" id="1903181.BTN85_0362"/>
<evidence type="ECO:0000256" key="4">
    <source>
        <dbReference type="ARBA" id="ARBA00022692"/>
    </source>
</evidence>
<evidence type="ECO:0000256" key="6">
    <source>
        <dbReference type="ARBA" id="ARBA00023136"/>
    </source>
</evidence>
<evidence type="ECO:0000313" key="9">
    <source>
        <dbReference type="EMBL" id="OKY77886.1"/>
    </source>
</evidence>
<reference evidence="9" key="1">
    <citation type="submission" date="2016-12" db="EMBL/GenBank/DDBJ databases">
        <title>Discovery of methanogenic haloarchaea.</title>
        <authorList>
            <person name="Sorokin D.Y."/>
            <person name="Makarova K.S."/>
            <person name="Abbas B."/>
            <person name="Ferrer M."/>
            <person name="Golyshin P.N."/>
        </authorList>
    </citation>
    <scope>NUCLEOTIDE SEQUENCE [LARGE SCALE GENOMIC DNA]</scope>
    <source>
        <strain evidence="9">HMET1</strain>
    </source>
</reference>
<feature type="transmembrane region" description="Helical" evidence="7">
    <location>
        <begin position="5"/>
        <end position="25"/>
    </location>
</feature>
<keyword evidence="10" id="KW-1185">Reference proteome</keyword>
<feature type="transmembrane region" description="Helical" evidence="7">
    <location>
        <begin position="63"/>
        <end position="84"/>
    </location>
</feature>
<feature type="transmembrane region" description="Helical" evidence="7">
    <location>
        <begin position="185"/>
        <end position="207"/>
    </location>
</feature>
<evidence type="ECO:0000256" key="3">
    <source>
        <dbReference type="ARBA" id="ARBA00022475"/>
    </source>
</evidence>
<organism evidence="9 10">
    <name type="scientific">Methanohalarchaeum thermophilum</name>
    <dbReference type="NCBI Taxonomy" id="1903181"/>
    <lineage>
        <taxon>Archaea</taxon>
        <taxon>Methanobacteriati</taxon>
        <taxon>Methanobacteriota</taxon>
        <taxon>Methanonatronarchaeia</taxon>
        <taxon>Methanonatronarchaeales</taxon>
        <taxon>Methanonatronarchaeaceae</taxon>
        <taxon>Candidatus Methanohalarchaeum</taxon>
    </lineage>
</organism>
<dbReference type="GO" id="GO:0055085">
    <property type="term" value="P:transmembrane transport"/>
    <property type="evidence" value="ECO:0007669"/>
    <property type="project" value="InterPro"/>
</dbReference>
<dbReference type="CDD" id="cd06261">
    <property type="entry name" value="TM_PBP2"/>
    <property type="match status" value="1"/>
</dbReference>